<reference evidence="2 3" key="1">
    <citation type="submission" date="2018-01" db="EMBL/GenBank/DDBJ databases">
        <authorList>
            <person name="Clerissi C."/>
        </authorList>
    </citation>
    <scope>NUCLEOTIDE SEQUENCE [LARGE SCALE GENOMIC DNA]</scope>
    <source>
        <strain evidence="2">Cupriavidus taiwanensis STM 6160</strain>
        <plasmid evidence="3">ii</plasmid>
    </source>
</reference>
<dbReference type="EMBL" id="LT984807">
    <property type="protein sequence ID" value="SPD60463.1"/>
    <property type="molecule type" value="Genomic_DNA"/>
</dbReference>
<proteinExistence type="predicted"/>
<dbReference type="Proteomes" id="UP000255168">
    <property type="component" value="Plasmid II"/>
</dbReference>
<sequence length="57" mass="6195">MGRAGGMLVGTHNGAVDEDFLEVGVARKPSKYRVPHLRPRPSGKAFVHTVPRSEIGR</sequence>
<dbReference type="AlphaFoldDB" id="A0A375HSQ7"/>
<keyword evidence="2" id="KW-0614">Plasmid</keyword>
<accession>A0A375HSQ7</accession>
<feature type="region of interest" description="Disordered" evidence="1">
    <location>
        <begin position="33"/>
        <end position="57"/>
    </location>
</feature>
<organism evidence="2 3">
    <name type="scientific">Cupriavidus neocaledonicus</name>
    <dbReference type="NCBI Taxonomy" id="1040979"/>
    <lineage>
        <taxon>Bacteria</taxon>
        <taxon>Pseudomonadati</taxon>
        <taxon>Pseudomonadota</taxon>
        <taxon>Betaproteobacteria</taxon>
        <taxon>Burkholderiales</taxon>
        <taxon>Burkholderiaceae</taxon>
        <taxon>Cupriavidus</taxon>
    </lineage>
</organism>
<protein>
    <submittedName>
        <fullName evidence="2">Uncharacterized protein</fullName>
    </submittedName>
</protein>
<evidence type="ECO:0000313" key="2">
    <source>
        <dbReference type="EMBL" id="SPD60463.1"/>
    </source>
</evidence>
<evidence type="ECO:0000313" key="3">
    <source>
        <dbReference type="Proteomes" id="UP000255168"/>
    </source>
</evidence>
<geneLocation type="plasmid" evidence="3">
    <name>ii</name>
</geneLocation>
<evidence type="ECO:0000256" key="1">
    <source>
        <dbReference type="SAM" id="MobiDB-lite"/>
    </source>
</evidence>
<name>A0A375HSQ7_9BURK</name>
<gene>
    <name evidence="2" type="ORF">CBM2607_MP21115</name>
</gene>